<keyword evidence="3" id="KW-1185">Reference proteome</keyword>
<dbReference type="AlphaFoldDB" id="A0A1I8FF19"/>
<organism evidence="3 4">
    <name type="scientific">Macrostomum lignano</name>
    <dbReference type="NCBI Taxonomy" id="282301"/>
    <lineage>
        <taxon>Eukaryota</taxon>
        <taxon>Metazoa</taxon>
        <taxon>Spiralia</taxon>
        <taxon>Lophotrochozoa</taxon>
        <taxon>Platyhelminthes</taxon>
        <taxon>Rhabditophora</taxon>
        <taxon>Macrostomorpha</taxon>
        <taxon>Macrostomida</taxon>
        <taxon>Macrostomidae</taxon>
        <taxon>Macrostomum</taxon>
    </lineage>
</organism>
<dbReference type="SUPFAM" id="SSF56112">
    <property type="entry name" value="Protein kinase-like (PK-like)"/>
    <property type="match status" value="1"/>
</dbReference>
<accession>A0A1I8FF19</accession>
<feature type="domain" description="Protein kinase" evidence="2">
    <location>
        <begin position="406"/>
        <end position="651"/>
    </location>
</feature>
<evidence type="ECO:0000259" key="2">
    <source>
        <dbReference type="PROSITE" id="PS50011"/>
    </source>
</evidence>
<dbReference type="WBParaSite" id="maker-unitig_32400-snap-gene-0.2-mRNA-1">
    <property type="protein sequence ID" value="maker-unitig_32400-snap-gene-0.2-mRNA-1"/>
    <property type="gene ID" value="maker-unitig_32400-snap-gene-0.2"/>
</dbReference>
<dbReference type="InterPro" id="IPR001245">
    <property type="entry name" value="Ser-Thr/Tyr_kinase_cat_dom"/>
</dbReference>
<dbReference type="GO" id="GO:0005524">
    <property type="term" value="F:ATP binding"/>
    <property type="evidence" value="ECO:0007669"/>
    <property type="project" value="InterPro"/>
</dbReference>
<dbReference type="PRINTS" id="PR00109">
    <property type="entry name" value="TYRKINASE"/>
</dbReference>
<proteinExistence type="predicted"/>
<dbReference type="GO" id="GO:0005518">
    <property type="term" value="F:collagen binding"/>
    <property type="evidence" value="ECO:0007669"/>
    <property type="project" value="TreeGrafter"/>
</dbReference>
<dbReference type="InterPro" id="IPR000719">
    <property type="entry name" value="Prot_kinase_dom"/>
</dbReference>
<dbReference type="GO" id="GO:0005886">
    <property type="term" value="C:plasma membrane"/>
    <property type="evidence" value="ECO:0007669"/>
    <property type="project" value="TreeGrafter"/>
</dbReference>
<protein>
    <submittedName>
        <fullName evidence="4">Protein kinase domain-containing protein</fullName>
    </submittedName>
</protein>
<reference evidence="4" key="1">
    <citation type="submission" date="2016-11" db="UniProtKB">
        <authorList>
            <consortium name="WormBaseParasite"/>
        </authorList>
    </citation>
    <scope>IDENTIFICATION</scope>
</reference>
<evidence type="ECO:0000313" key="3">
    <source>
        <dbReference type="Proteomes" id="UP000095280"/>
    </source>
</evidence>
<dbReference type="GO" id="GO:0051897">
    <property type="term" value="P:positive regulation of phosphatidylinositol 3-kinase/protein kinase B signal transduction"/>
    <property type="evidence" value="ECO:0007669"/>
    <property type="project" value="TreeGrafter"/>
</dbReference>
<dbReference type="InterPro" id="IPR011009">
    <property type="entry name" value="Kinase-like_dom_sf"/>
</dbReference>
<feature type="region of interest" description="Disordered" evidence="1">
    <location>
        <begin position="282"/>
        <end position="332"/>
    </location>
</feature>
<feature type="compositionally biased region" description="Basic and acidic residues" evidence="1">
    <location>
        <begin position="199"/>
        <end position="212"/>
    </location>
</feature>
<dbReference type="Pfam" id="PF07714">
    <property type="entry name" value="PK_Tyr_Ser-Thr"/>
    <property type="match status" value="2"/>
</dbReference>
<dbReference type="InterPro" id="IPR050122">
    <property type="entry name" value="RTK"/>
</dbReference>
<name>A0A1I8FF19_9PLAT</name>
<feature type="compositionally biased region" description="Low complexity" evidence="1">
    <location>
        <begin position="298"/>
        <end position="330"/>
    </location>
</feature>
<dbReference type="PANTHER" id="PTHR24416:SF580">
    <property type="entry name" value="DISCOIDIN DOMAIN RECEPTOR, ISOFORM F"/>
    <property type="match status" value="1"/>
</dbReference>
<dbReference type="GO" id="GO:0010976">
    <property type="term" value="P:positive regulation of neuron projection development"/>
    <property type="evidence" value="ECO:0007669"/>
    <property type="project" value="TreeGrafter"/>
</dbReference>
<feature type="region of interest" description="Disordered" evidence="1">
    <location>
        <begin position="133"/>
        <end position="212"/>
    </location>
</feature>
<evidence type="ECO:0000256" key="1">
    <source>
        <dbReference type="SAM" id="MobiDB-lite"/>
    </source>
</evidence>
<dbReference type="PROSITE" id="PS50011">
    <property type="entry name" value="PROTEIN_KINASE_DOM"/>
    <property type="match status" value="1"/>
</dbReference>
<dbReference type="GO" id="GO:0038062">
    <property type="term" value="F:protein tyrosine kinase collagen receptor activity"/>
    <property type="evidence" value="ECO:0007669"/>
    <property type="project" value="TreeGrafter"/>
</dbReference>
<dbReference type="GO" id="GO:0043235">
    <property type="term" value="C:receptor complex"/>
    <property type="evidence" value="ECO:0007669"/>
    <property type="project" value="TreeGrafter"/>
</dbReference>
<sequence length="777" mass="83946">QAASAFVAQKTGHKSGGIDGDSSFITLQLRGCSGLELRGWRPHGLAFAFFAGCLGRAGRLVLHEMASLNARDWRLRFCDFSAILLVTSLPLYSARRRQRRQGERDHHLRGIIVSILLGAVLLSPRHRLPLPAARASFARKKQPTEAADTRRAGASQRCTRAGQERGEASTWTSAAAGQPCADQRQGSQRQHLHQPAQLGERRGGAAHRPERTPDCCYTYAPASFAQFAPPPPPPPVSGAAREYASATLYGPQQPPAFPGLSGASGLYTSGLGTYARPRLVMTGTGQPHHQQHRLRQVANSAAAAAPLSMPEASSSSAGSRGPPCPACRGLRPLRRSPRTRRLRRCRGFPSDLSIQGCSGNTVYACPDADLASAMDCGGVAGVPDDLDGAGATPTRSPLSRWRRASVALKERLGAGQFGEVRLAEWAAPGGRLLLARRDFPARDAAVLARLQRPEHRQGAAGVATKDAAAQQCILVEFMQHGDLHQFLRSRAAAAAASPEPPLSHGCLIYLAAQIASGMKYLESLQLVHPRPGLPQLPAGLDGGRGASLPIRWMAWEAVLHGRFSCRSDVWSFAVTLWEMLTFCREQPFAHLTDQQVVANCQHVMLCNGAAAQALPRPPRCPRELFDLMSECWQRDEACRPRVPGGAPVPAAPQRRLLATGRQPAAGCRWPPRGEWIASLAKEWQIRGGSHGDATEPQLLPAALFPALPNSLSSHCKKYFCVQISATGNSLKSSCTSECTAWHRLCTALCPAVPQLQQLLKSHQKLRRPHQAREVQIL</sequence>
<dbReference type="PANTHER" id="PTHR24416">
    <property type="entry name" value="TYROSINE-PROTEIN KINASE RECEPTOR"/>
    <property type="match status" value="1"/>
</dbReference>
<dbReference type="Gene3D" id="1.10.510.10">
    <property type="entry name" value="Transferase(Phosphotransferase) domain 1"/>
    <property type="match status" value="2"/>
</dbReference>
<evidence type="ECO:0000313" key="4">
    <source>
        <dbReference type="WBParaSite" id="maker-unitig_32400-snap-gene-0.2-mRNA-1"/>
    </source>
</evidence>
<dbReference type="Proteomes" id="UP000095280">
    <property type="component" value="Unplaced"/>
</dbReference>